<dbReference type="AlphaFoldDB" id="Q4RN46"/>
<dbReference type="KEGG" id="tng:GSTEN00031739G001"/>
<dbReference type="OrthoDB" id="73997at2759"/>
<proteinExistence type="predicted"/>
<reference evidence="1" key="2">
    <citation type="submission" date="2004-02" db="EMBL/GenBank/DDBJ databases">
        <authorList>
            <consortium name="Genoscope"/>
            <consortium name="Whitehead Institute Centre for Genome Research"/>
        </authorList>
    </citation>
    <scope>NUCLEOTIDE SEQUENCE</scope>
</reference>
<gene>
    <name evidence="1" type="ORF">GSTENG00031739001</name>
</gene>
<accession>Q4RN46</accession>
<dbReference type="EMBL" id="CAAE01015016">
    <property type="protein sequence ID" value="CAG10186.1"/>
    <property type="molecule type" value="Genomic_DNA"/>
</dbReference>
<reference evidence="1" key="1">
    <citation type="journal article" date="2004" name="Nature">
        <title>Genome duplication in the teleost fish Tetraodon nigroviridis reveals the early vertebrate proto-karyotype.</title>
        <authorList>
            <person name="Jaillon O."/>
            <person name="Aury J.-M."/>
            <person name="Brunet F."/>
            <person name="Petit J.-L."/>
            <person name="Stange-Thomann N."/>
            <person name="Mauceli E."/>
            <person name="Bouneau L."/>
            <person name="Fischer C."/>
            <person name="Ozouf-Costaz C."/>
            <person name="Bernot A."/>
            <person name="Nicaud S."/>
            <person name="Jaffe D."/>
            <person name="Fisher S."/>
            <person name="Lutfalla G."/>
            <person name="Dossat C."/>
            <person name="Segurens B."/>
            <person name="Dasilva C."/>
            <person name="Salanoubat M."/>
            <person name="Levy M."/>
            <person name="Boudet N."/>
            <person name="Castellano S."/>
            <person name="Anthouard V."/>
            <person name="Jubin C."/>
            <person name="Castelli V."/>
            <person name="Katinka M."/>
            <person name="Vacherie B."/>
            <person name="Biemont C."/>
            <person name="Skalli Z."/>
            <person name="Cattolico L."/>
            <person name="Poulain J."/>
            <person name="De Berardinis V."/>
            <person name="Cruaud C."/>
            <person name="Duprat S."/>
            <person name="Brottier P."/>
            <person name="Coutanceau J.-P."/>
            <person name="Gouzy J."/>
            <person name="Parra G."/>
            <person name="Lardier G."/>
            <person name="Chapple C."/>
            <person name="McKernan K.J."/>
            <person name="McEwan P."/>
            <person name="Bosak S."/>
            <person name="Kellis M."/>
            <person name="Volff J.-N."/>
            <person name="Guigo R."/>
            <person name="Zody M.C."/>
            <person name="Mesirov J."/>
            <person name="Lindblad-Toh K."/>
            <person name="Birren B."/>
            <person name="Nusbaum C."/>
            <person name="Kahn D."/>
            <person name="Robinson-Rechavi M."/>
            <person name="Laudet V."/>
            <person name="Schachter V."/>
            <person name="Quetier F."/>
            <person name="Saurin W."/>
            <person name="Scarpelli C."/>
            <person name="Wincker P."/>
            <person name="Lander E.S."/>
            <person name="Weissenbach J."/>
            <person name="Roest Crollius H."/>
        </authorList>
    </citation>
    <scope>NUCLEOTIDE SEQUENCE [LARGE SCALE GENOMIC DNA]</scope>
</reference>
<sequence length="167" mass="18084">MVVKKKTAKVEAVDLEEEKLRMLIASLSVADEKDEVKQLAQTLQTCLELTEPVQQIQLVKKAGSQLELLGEQKTDGALLQACLHTLCLVYTSLKAKNPLRRAIASALASAPAWLQERVVSSLSGCLSDCMASSAPDQYSHSVDTITACLDGFSLGERCIKKVLPEVV</sequence>
<comment type="caution">
    <text evidence="1">The sequence shown here is derived from an EMBL/GenBank/DDBJ whole genome shotgun (WGS) entry which is preliminary data.</text>
</comment>
<organism evidence="1">
    <name type="scientific">Tetraodon nigroviridis</name>
    <name type="common">Spotted green pufferfish</name>
    <name type="synonym">Chelonodon nigroviridis</name>
    <dbReference type="NCBI Taxonomy" id="99883"/>
    <lineage>
        <taxon>Eukaryota</taxon>
        <taxon>Metazoa</taxon>
        <taxon>Chordata</taxon>
        <taxon>Craniata</taxon>
        <taxon>Vertebrata</taxon>
        <taxon>Euteleostomi</taxon>
        <taxon>Actinopterygii</taxon>
        <taxon>Neopterygii</taxon>
        <taxon>Teleostei</taxon>
        <taxon>Neoteleostei</taxon>
        <taxon>Acanthomorphata</taxon>
        <taxon>Eupercaria</taxon>
        <taxon>Tetraodontiformes</taxon>
        <taxon>Tetradontoidea</taxon>
        <taxon>Tetraodontidae</taxon>
        <taxon>Tetraodon</taxon>
    </lineage>
</organism>
<protein>
    <submittedName>
        <fullName evidence="1">(spotted green pufferfish) hypothetical protein</fullName>
    </submittedName>
</protein>
<evidence type="ECO:0000313" key="1">
    <source>
        <dbReference type="EMBL" id="CAG10186.1"/>
    </source>
</evidence>
<name>Q4RN46_TETNG</name>